<gene>
    <name evidence="2" type="ORF">WSS_A21973</name>
</gene>
<evidence type="ECO:0000313" key="2">
    <source>
        <dbReference type="EMBL" id="EKT80487.1"/>
    </source>
</evidence>
<feature type="region of interest" description="Disordered" evidence="1">
    <location>
        <begin position="1"/>
        <end position="28"/>
    </location>
</feature>
<dbReference type="EMBL" id="AJYC02000068">
    <property type="protein sequence ID" value="EKT80487.1"/>
    <property type="molecule type" value="Genomic_DNA"/>
</dbReference>
<dbReference type="RefSeq" id="WP_005259788.1">
    <property type="nucleotide sequence ID" value="NZ_AJYC02000068.1"/>
</dbReference>
<accession>K8XQP0</accession>
<evidence type="ECO:0000313" key="3">
    <source>
        <dbReference type="Proteomes" id="UP000005951"/>
    </source>
</evidence>
<sequence length="120" mass="12492">MTTNLPQSTSGGGSSTPMPFTRTGRLERNTRHAADEIAAAGYLDLFRTQVATQKGAEKVSGALIVEGAGLAGLADLGDAVDARLEGASALARRLVSEALPGSTRRIMNIVDAEIRNIAQQ</sequence>
<dbReference type="Proteomes" id="UP000005951">
    <property type="component" value="Unassembled WGS sequence"/>
</dbReference>
<dbReference type="AlphaFoldDB" id="K8XQP0"/>
<name>K8XQP0_RHOOP</name>
<evidence type="ECO:0000256" key="1">
    <source>
        <dbReference type="SAM" id="MobiDB-lite"/>
    </source>
</evidence>
<organism evidence="2 3">
    <name type="scientific">Rhodococcus opacus M213</name>
    <dbReference type="NCBI Taxonomy" id="1129896"/>
    <lineage>
        <taxon>Bacteria</taxon>
        <taxon>Bacillati</taxon>
        <taxon>Actinomycetota</taxon>
        <taxon>Actinomycetes</taxon>
        <taxon>Mycobacteriales</taxon>
        <taxon>Nocardiaceae</taxon>
        <taxon>Rhodococcus</taxon>
    </lineage>
</organism>
<proteinExistence type="predicted"/>
<protein>
    <submittedName>
        <fullName evidence="2">Uncharacterized protein</fullName>
    </submittedName>
</protein>
<reference evidence="2 3" key="1">
    <citation type="journal article" date="2013" name="Genome Announc.">
        <title>Draft Genome Sequence of Rhodococcus opacus Strain M213 Shows a Diverse Catabolic Potential.</title>
        <authorList>
            <person name="Pathak A."/>
            <person name="Green S.J."/>
            <person name="Ogram A."/>
            <person name="Chauhan A."/>
        </authorList>
    </citation>
    <scope>NUCLEOTIDE SEQUENCE [LARGE SCALE GENOMIC DNA]</scope>
    <source>
        <strain evidence="2 3">M213</strain>
    </source>
</reference>
<comment type="caution">
    <text evidence="2">The sequence shown here is derived from an EMBL/GenBank/DDBJ whole genome shotgun (WGS) entry which is preliminary data.</text>
</comment>